<comment type="caution">
    <text evidence="2">The sequence shown here is derived from an EMBL/GenBank/DDBJ whole genome shotgun (WGS) entry which is preliminary data.</text>
</comment>
<dbReference type="InterPro" id="IPR003959">
    <property type="entry name" value="ATPase_AAA_core"/>
</dbReference>
<dbReference type="InterPro" id="IPR027417">
    <property type="entry name" value="P-loop_NTPase"/>
</dbReference>
<accession>A0ABR5IDG9</accession>
<evidence type="ECO:0000259" key="1">
    <source>
        <dbReference type="Pfam" id="PF13304"/>
    </source>
</evidence>
<dbReference type="InterPro" id="IPR051396">
    <property type="entry name" value="Bact_Antivir_Def_Nuclease"/>
</dbReference>
<dbReference type="SUPFAM" id="SSF52540">
    <property type="entry name" value="P-loop containing nucleoside triphosphate hydrolases"/>
    <property type="match status" value="1"/>
</dbReference>
<dbReference type="Proteomes" id="UP000037247">
    <property type="component" value="Unassembled WGS sequence"/>
</dbReference>
<feature type="domain" description="ATPase AAA-type core" evidence="1">
    <location>
        <begin position="28"/>
        <end position="153"/>
    </location>
</feature>
<reference evidence="2 3" key="1">
    <citation type="submission" date="2015-05" db="EMBL/GenBank/DDBJ databases">
        <title>Draft genome sequence of the bacterium Gordonia jacobaea a new member of the Gordonia genus.</title>
        <authorList>
            <person name="Jimenez-Galisteo G."/>
            <person name="Dominguez A."/>
            <person name="Munoz E."/>
            <person name="Vinas M."/>
        </authorList>
    </citation>
    <scope>NUCLEOTIDE SEQUENCE [LARGE SCALE GENOMIC DNA]</scope>
    <source>
        <strain evidence="3">mv1</strain>
    </source>
</reference>
<evidence type="ECO:0000313" key="3">
    <source>
        <dbReference type="Proteomes" id="UP000037247"/>
    </source>
</evidence>
<evidence type="ECO:0000313" key="2">
    <source>
        <dbReference type="EMBL" id="KNA91698.1"/>
    </source>
</evidence>
<organism evidence="2 3">
    <name type="scientific">Gordonia jacobaea</name>
    <dbReference type="NCBI Taxonomy" id="122202"/>
    <lineage>
        <taxon>Bacteria</taxon>
        <taxon>Bacillati</taxon>
        <taxon>Actinomycetota</taxon>
        <taxon>Actinomycetes</taxon>
        <taxon>Mycobacteriales</taxon>
        <taxon>Gordoniaceae</taxon>
        <taxon>Gordonia</taxon>
    </lineage>
</organism>
<dbReference type="PANTHER" id="PTHR43581">
    <property type="entry name" value="ATP/GTP PHOSPHATASE"/>
    <property type="match status" value="1"/>
</dbReference>
<dbReference type="Pfam" id="PF13304">
    <property type="entry name" value="AAA_21"/>
    <property type="match status" value="1"/>
</dbReference>
<dbReference type="Gene3D" id="3.40.50.300">
    <property type="entry name" value="P-loop containing nucleotide triphosphate hydrolases"/>
    <property type="match status" value="1"/>
</dbReference>
<name>A0ABR5IDG9_9ACTN</name>
<dbReference type="PANTHER" id="PTHR43581:SF2">
    <property type="entry name" value="EXCINUCLEASE ATPASE SUBUNIT"/>
    <property type="match status" value="1"/>
</dbReference>
<proteinExistence type="predicted"/>
<keyword evidence="3" id="KW-1185">Reference proteome</keyword>
<gene>
    <name evidence="2" type="ORF">ABW18_11190</name>
</gene>
<dbReference type="EMBL" id="LDTZ01000016">
    <property type="protein sequence ID" value="KNA91698.1"/>
    <property type="molecule type" value="Genomic_DNA"/>
</dbReference>
<sequence>MVEVPLANELELPERSLASWELRLLDLYLDDADKKLAPFENLLRRIELLEDILNRRLLRKFVHVNSRDGIVVYDKVNEWHIALDALSSGEQHEIILMFDLLFNVPEGALVLIDEPEISLHVGWQMEFIPDIQTIAQIRELRFIVATHSPQIINGQWEKAVRLGPSDTDF</sequence>
<protein>
    <recommendedName>
        <fullName evidence="1">ATPase AAA-type core domain-containing protein</fullName>
    </recommendedName>
</protein>